<dbReference type="GO" id="GO:0005739">
    <property type="term" value="C:mitochondrion"/>
    <property type="evidence" value="ECO:0007669"/>
    <property type="project" value="TreeGrafter"/>
</dbReference>
<dbReference type="PANTHER" id="PTHR13002:SF1">
    <property type="entry name" value="COMPLEX I ASSEMBLY FACTOR TIMMDC1, MITOCHONDRIAL"/>
    <property type="match status" value="1"/>
</dbReference>
<evidence type="ECO:0000256" key="2">
    <source>
        <dbReference type="ARBA" id="ARBA00008444"/>
    </source>
</evidence>
<name>A0A834KNW9_VESVU</name>
<evidence type="ECO:0000256" key="4">
    <source>
        <dbReference type="ARBA" id="ARBA00022989"/>
    </source>
</evidence>
<comment type="subcellular location">
    <subcellularLocation>
        <location evidence="1">Membrane</location>
        <topology evidence="1">Multi-pass membrane protein</topology>
    </subcellularLocation>
</comment>
<evidence type="ECO:0000256" key="7">
    <source>
        <dbReference type="ARBA" id="ARBA00041344"/>
    </source>
</evidence>
<proteinExistence type="inferred from homology"/>
<comment type="caution">
    <text evidence="9">The sequence shown here is derived from an EMBL/GenBank/DDBJ whole genome shotgun (WGS) entry which is preliminary data.</text>
</comment>
<gene>
    <name evidence="9" type="ORF">HZH66_002866</name>
</gene>
<dbReference type="Proteomes" id="UP000614350">
    <property type="component" value="Unassembled WGS sequence"/>
</dbReference>
<dbReference type="GO" id="GO:0032981">
    <property type="term" value="P:mitochondrial respiratory chain complex I assembly"/>
    <property type="evidence" value="ECO:0007669"/>
    <property type="project" value="InterPro"/>
</dbReference>
<organism evidence="9 10">
    <name type="scientific">Vespula vulgaris</name>
    <name type="common">Yellow jacket</name>
    <name type="synonym">Wasp</name>
    <dbReference type="NCBI Taxonomy" id="7454"/>
    <lineage>
        <taxon>Eukaryota</taxon>
        <taxon>Metazoa</taxon>
        <taxon>Ecdysozoa</taxon>
        <taxon>Arthropoda</taxon>
        <taxon>Hexapoda</taxon>
        <taxon>Insecta</taxon>
        <taxon>Pterygota</taxon>
        <taxon>Neoptera</taxon>
        <taxon>Endopterygota</taxon>
        <taxon>Hymenoptera</taxon>
        <taxon>Apocrita</taxon>
        <taxon>Aculeata</taxon>
        <taxon>Vespoidea</taxon>
        <taxon>Vespidae</taxon>
        <taxon>Vespinae</taxon>
        <taxon>Vespula</taxon>
    </lineage>
</organism>
<comment type="similarity">
    <text evidence="2">Belongs to the Tim17/Tim22/Tim23 family.</text>
</comment>
<feature type="transmembrane region" description="Helical" evidence="8">
    <location>
        <begin position="175"/>
        <end position="196"/>
    </location>
</feature>
<accession>A0A834KNW9</accession>
<evidence type="ECO:0000313" key="10">
    <source>
        <dbReference type="Proteomes" id="UP000614350"/>
    </source>
</evidence>
<feature type="transmembrane region" description="Helical" evidence="8">
    <location>
        <begin position="150"/>
        <end position="169"/>
    </location>
</feature>
<evidence type="ECO:0000256" key="8">
    <source>
        <dbReference type="SAM" id="Phobius"/>
    </source>
</evidence>
<keyword evidence="4 8" id="KW-1133">Transmembrane helix</keyword>
<dbReference type="PANTHER" id="PTHR13002">
    <property type="entry name" value="C3ORF1 PROTEIN-RELATED"/>
    <property type="match status" value="1"/>
</dbReference>
<dbReference type="AlphaFoldDB" id="A0A834KNW9"/>
<protein>
    <recommendedName>
        <fullName evidence="6">Complex I assembly factor TIMMDC1, mitochondrial</fullName>
    </recommendedName>
    <alternativeName>
        <fullName evidence="7">Translocase of inner mitochondrial membrane domain-containing protein 1</fullName>
    </alternativeName>
</protein>
<keyword evidence="5 8" id="KW-0472">Membrane</keyword>
<dbReference type="EMBL" id="JACSEA010000002">
    <property type="protein sequence ID" value="KAF7408329.1"/>
    <property type="molecule type" value="Genomic_DNA"/>
</dbReference>
<keyword evidence="3 8" id="KW-0812">Transmembrane</keyword>
<dbReference type="GO" id="GO:0016020">
    <property type="term" value="C:membrane"/>
    <property type="evidence" value="ECO:0007669"/>
    <property type="project" value="UniProtKB-SubCell"/>
</dbReference>
<reference evidence="9" key="1">
    <citation type="journal article" date="2020" name="G3 (Bethesda)">
        <title>High-Quality Assemblies for Three Invasive Social Wasps from the &lt;i&gt;Vespula&lt;/i&gt; Genus.</title>
        <authorList>
            <person name="Harrop T.W.R."/>
            <person name="Guhlin J."/>
            <person name="McLaughlin G.M."/>
            <person name="Permina E."/>
            <person name="Stockwell P."/>
            <person name="Gilligan J."/>
            <person name="Le Lec M.F."/>
            <person name="Gruber M.A.M."/>
            <person name="Quinn O."/>
            <person name="Lovegrove M."/>
            <person name="Duncan E.J."/>
            <person name="Remnant E.J."/>
            <person name="Van Eeckhoven J."/>
            <person name="Graham B."/>
            <person name="Knapp R.A."/>
            <person name="Langford K.W."/>
            <person name="Kronenberg Z."/>
            <person name="Press M.O."/>
            <person name="Eacker S.M."/>
            <person name="Wilson-Rankin E.E."/>
            <person name="Purcell J."/>
            <person name="Lester P.J."/>
            <person name="Dearden P.K."/>
        </authorList>
    </citation>
    <scope>NUCLEOTIDE SEQUENCE</scope>
    <source>
        <strain evidence="9">Marl-1</strain>
    </source>
</reference>
<sequence length="259" mass="29322">MLNIAKIRRPLIMAIFPLRDLLGKYDIPKNPIVNETEDTPMGRIRKIFISTEYEPISKELQSLINFSSTATLVGIVVGGIIYAQGTIEKFIENNEATRFYSQLDAKRALQTNVTLQFAKGAYMFGWRLTVFCGTYEFIRMMLTAYYGKPSVLHYMIGAGIAGFLFKLSLGLKGSLVGLIFGAVLGGIGGSFILLFLKLTGMTLEDFQNIQSYWSYKRDKVFKTAVGKHLEEEYGESKLLYEENKNIQRELSKIEEKTKN</sequence>
<dbReference type="InterPro" id="IPR055299">
    <property type="entry name" value="TIMMDC1"/>
</dbReference>
<keyword evidence="10" id="KW-1185">Reference proteome</keyword>
<evidence type="ECO:0000256" key="6">
    <source>
        <dbReference type="ARBA" id="ARBA00040778"/>
    </source>
</evidence>
<dbReference type="Pfam" id="PF02466">
    <property type="entry name" value="Tim17"/>
    <property type="match status" value="1"/>
</dbReference>
<evidence type="ECO:0000313" key="9">
    <source>
        <dbReference type="EMBL" id="KAF7408329.1"/>
    </source>
</evidence>
<evidence type="ECO:0000256" key="3">
    <source>
        <dbReference type="ARBA" id="ARBA00022692"/>
    </source>
</evidence>
<evidence type="ECO:0000256" key="5">
    <source>
        <dbReference type="ARBA" id="ARBA00023136"/>
    </source>
</evidence>
<evidence type="ECO:0000256" key="1">
    <source>
        <dbReference type="ARBA" id="ARBA00004141"/>
    </source>
</evidence>